<reference evidence="3" key="1">
    <citation type="journal article" date="2019" name="Int. J. Syst. Evol. Microbiol.">
        <title>The Global Catalogue of Microorganisms (GCM) 10K type strain sequencing project: providing services to taxonomists for standard genome sequencing and annotation.</title>
        <authorList>
            <consortium name="The Broad Institute Genomics Platform"/>
            <consortium name="The Broad Institute Genome Sequencing Center for Infectious Disease"/>
            <person name="Wu L."/>
            <person name="Ma J."/>
        </authorList>
    </citation>
    <scope>NUCLEOTIDE SEQUENCE [LARGE SCALE GENOMIC DNA]</scope>
    <source>
        <strain evidence="3">CCUG 50353</strain>
    </source>
</reference>
<name>A0ABV8UUA7_9BACL</name>
<dbReference type="NCBIfam" id="TIGR02669">
    <property type="entry name" value="SpoIID_LytB"/>
    <property type="match status" value="1"/>
</dbReference>
<dbReference type="Pfam" id="PF08486">
    <property type="entry name" value="SpoIID"/>
    <property type="match status" value="1"/>
</dbReference>
<gene>
    <name evidence="2" type="primary">spoIID</name>
    <name evidence="2" type="ORF">ACFO0S_03515</name>
</gene>
<proteinExistence type="predicted"/>
<dbReference type="InterPro" id="IPR014225">
    <property type="entry name" value="Spore_II_D_firmicutes"/>
</dbReference>
<organism evidence="2 3">
    <name type="scientific">Chryseomicrobium palamuruense</name>
    <dbReference type="NCBI Taxonomy" id="682973"/>
    <lineage>
        <taxon>Bacteria</taxon>
        <taxon>Bacillati</taxon>
        <taxon>Bacillota</taxon>
        <taxon>Bacilli</taxon>
        <taxon>Bacillales</taxon>
        <taxon>Caryophanaceae</taxon>
        <taxon>Chryseomicrobium</taxon>
    </lineage>
</organism>
<dbReference type="RefSeq" id="WP_378140231.1">
    <property type="nucleotide sequence ID" value="NZ_JBHSEF010000009.1"/>
</dbReference>
<evidence type="ECO:0000259" key="1">
    <source>
        <dbReference type="Pfam" id="PF08486"/>
    </source>
</evidence>
<evidence type="ECO:0000313" key="2">
    <source>
        <dbReference type="EMBL" id="MFC4354138.1"/>
    </source>
</evidence>
<evidence type="ECO:0000313" key="3">
    <source>
        <dbReference type="Proteomes" id="UP001595733"/>
    </source>
</evidence>
<accession>A0ABV8UUA7</accession>
<dbReference type="Proteomes" id="UP001595733">
    <property type="component" value="Unassembled WGS sequence"/>
</dbReference>
<dbReference type="NCBIfam" id="TIGR02870">
    <property type="entry name" value="spore_II_D"/>
    <property type="match status" value="1"/>
</dbReference>
<keyword evidence="3" id="KW-1185">Reference proteome</keyword>
<dbReference type="EMBL" id="JBHSEF010000009">
    <property type="protein sequence ID" value="MFC4354138.1"/>
    <property type="molecule type" value="Genomic_DNA"/>
</dbReference>
<dbReference type="InterPro" id="IPR013693">
    <property type="entry name" value="SpoIID/LytB_N"/>
</dbReference>
<sequence>MKKLVYPLLILSTFAAIYTIPMTQLSPTATCAPTILVKGEPEPIALDTYLLGVLAGEMPASFPEEALRAQAYAARTYALRATDFGRKQPIGTTTGSQVYLSASERQTKWGKDTALYETKLNAAIESTEHHYITFQEEPITAMFFSTSNGMTESAVNYGGNEYPYLIPVASMEPDVKPQSKTLPLEEFAQLLGATPEQIKELTLVRNETNRVQLVKLPNRTLTGREFRTLFELPSTDFSIQLIGTSVYISTKGYGHGVGMSQYGAKAMAEQGATAEDIIAHYYPGTEFRVIQGCEKK</sequence>
<feature type="domain" description="Sporulation stage II protein D amidase enhancer LytB N-terminal" evidence="1">
    <location>
        <begin position="44"/>
        <end position="134"/>
    </location>
</feature>
<protein>
    <submittedName>
        <fullName evidence="2">Stage II sporulation protein D</fullName>
    </submittedName>
</protein>
<dbReference type="InterPro" id="IPR013486">
    <property type="entry name" value="SpoIID/LytB"/>
</dbReference>
<comment type="caution">
    <text evidence="2">The sequence shown here is derived from an EMBL/GenBank/DDBJ whole genome shotgun (WGS) entry which is preliminary data.</text>
</comment>